<keyword evidence="2" id="KW-0158">Chromosome</keyword>
<protein>
    <recommendedName>
        <fullName evidence="5">CST complex subunit Stn1 N-terminal domain-containing protein</fullName>
    </recommendedName>
</protein>
<dbReference type="AlphaFoldDB" id="A0A9P4IY63"/>
<evidence type="ECO:0000259" key="5">
    <source>
        <dbReference type="Pfam" id="PF10451"/>
    </source>
</evidence>
<evidence type="ECO:0000256" key="4">
    <source>
        <dbReference type="SAM" id="MobiDB-lite"/>
    </source>
</evidence>
<name>A0A9P4IY63_9PEZI</name>
<sequence>MNPSKSGAGAVPPAKYWHLSPTYPHWAKLSLHDLVHTLRPLSGYEGQDVLFYASHPIRYVYLVAVVVGIDLPSASTAILVLDDSSGACVEAVVRSPTGEGEVRTGVTVVPGLTRSEEGLMVEGLSLGPGTVVKAKGIFSNFRGVRQVELKRLSVLKDTREEAAAWRARAGFKAEVLEKPWTLGVEERAAADTEIAREAAREKLVAARERLRKKEREKKRGEHEKRKVEREEKREMKRREEEREMDAGALV</sequence>
<keyword evidence="3" id="KW-0779">Telomere</keyword>
<evidence type="ECO:0000256" key="2">
    <source>
        <dbReference type="ARBA" id="ARBA00022454"/>
    </source>
</evidence>
<comment type="caution">
    <text evidence="6">The sequence shown here is derived from an EMBL/GenBank/DDBJ whole genome shotgun (WGS) entry which is preliminary data.</text>
</comment>
<evidence type="ECO:0000256" key="1">
    <source>
        <dbReference type="ARBA" id="ARBA00004574"/>
    </source>
</evidence>
<feature type="domain" description="CST complex subunit Stn1 N-terminal" evidence="5">
    <location>
        <begin position="47"/>
        <end position="89"/>
    </location>
</feature>
<reference evidence="6" key="1">
    <citation type="journal article" date="2020" name="Stud. Mycol.">
        <title>101 Dothideomycetes genomes: a test case for predicting lifestyles and emergence of pathogens.</title>
        <authorList>
            <person name="Haridas S."/>
            <person name="Albert R."/>
            <person name="Binder M."/>
            <person name="Bloem J."/>
            <person name="Labutti K."/>
            <person name="Salamov A."/>
            <person name="Andreopoulos B."/>
            <person name="Baker S."/>
            <person name="Barry K."/>
            <person name="Bills G."/>
            <person name="Bluhm B."/>
            <person name="Cannon C."/>
            <person name="Castanera R."/>
            <person name="Culley D."/>
            <person name="Daum C."/>
            <person name="Ezra D."/>
            <person name="Gonzalez J."/>
            <person name="Henrissat B."/>
            <person name="Kuo A."/>
            <person name="Liang C."/>
            <person name="Lipzen A."/>
            <person name="Lutzoni F."/>
            <person name="Magnuson J."/>
            <person name="Mondo S."/>
            <person name="Nolan M."/>
            <person name="Ohm R."/>
            <person name="Pangilinan J."/>
            <person name="Park H.-J."/>
            <person name="Ramirez L."/>
            <person name="Alfaro M."/>
            <person name="Sun H."/>
            <person name="Tritt A."/>
            <person name="Yoshinaga Y."/>
            <person name="Zwiers L.-H."/>
            <person name="Turgeon B."/>
            <person name="Goodwin S."/>
            <person name="Spatafora J."/>
            <person name="Crous P."/>
            <person name="Grigoriev I."/>
        </authorList>
    </citation>
    <scope>NUCLEOTIDE SEQUENCE</scope>
    <source>
        <strain evidence="6">CBS 260.36</strain>
    </source>
</reference>
<feature type="region of interest" description="Disordered" evidence="4">
    <location>
        <begin position="209"/>
        <end position="250"/>
    </location>
</feature>
<evidence type="ECO:0000313" key="6">
    <source>
        <dbReference type="EMBL" id="KAF2151074.1"/>
    </source>
</evidence>
<evidence type="ECO:0000256" key="3">
    <source>
        <dbReference type="ARBA" id="ARBA00022895"/>
    </source>
</evidence>
<dbReference type="Pfam" id="PF10451">
    <property type="entry name" value="Stn1"/>
    <property type="match status" value="1"/>
</dbReference>
<dbReference type="SUPFAM" id="SSF50249">
    <property type="entry name" value="Nucleic acid-binding proteins"/>
    <property type="match status" value="1"/>
</dbReference>
<dbReference type="Gene3D" id="2.40.50.140">
    <property type="entry name" value="Nucleic acid-binding proteins"/>
    <property type="match status" value="1"/>
</dbReference>
<comment type="subcellular location">
    <subcellularLocation>
        <location evidence="1">Chromosome</location>
        <location evidence="1">Telomere</location>
    </subcellularLocation>
</comment>
<dbReference type="EMBL" id="ML996088">
    <property type="protein sequence ID" value="KAF2151074.1"/>
    <property type="molecule type" value="Genomic_DNA"/>
</dbReference>
<dbReference type="GO" id="GO:0000781">
    <property type="term" value="C:chromosome, telomeric region"/>
    <property type="evidence" value="ECO:0007669"/>
    <property type="project" value="UniProtKB-SubCell"/>
</dbReference>
<gene>
    <name evidence="6" type="ORF">K461DRAFT_227789</name>
</gene>
<dbReference type="OrthoDB" id="77828at2759"/>
<proteinExistence type="predicted"/>
<dbReference type="InterPro" id="IPR018856">
    <property type="entry name" value="Stn1_N"/>
</dbReference>
<keyword evidence="7" id="KW-1185">Reference proteome</keyword>
<evidence type="ECO:0000313" key="7">
    <source>
        <dbReference type="Proteomes" id="UP000799439"/>
    </source>
</evidence>
<dbReference type="InterPro" id="IPR012340">
    <property type="entry name" value="NA-bd_OB-fold"/>
</dbReference>
<dbReference type="Proteomes" id="UP000799439">
    <property type="component" value="Unassembled WGS sequence"/>
</dbReference>
<accession>A0A9P4IY63</accession>
<organism evidence="6 7">
    <name type="scientific">Myriangium duriaei CBS 260.36</name>
    <dbReference type="NCBI Taxonomy" id="1168546"/>
    <lineage>
        <taxon>Eukaryota</taxon>
        <taxon>Fungi</taxon>
        <taxon>Dikarya</taxon>
        <taxon>Ascomycota</taxon>
        <taxon>Pezizomycotina</taxon>
        <taxon>Dothideomycetes</taxon>
        <taxon>Dothideomycetidae</taxon>
        <taxon>Myriangiales</taxon>
        <taxon>Myriangiaceae</taxon>
        <taxon>Myriangium</taxon>
    </lineage>
</organism>